<dbReference type="EMBL" id="HBUF01098228">
    <property type="protein sequence ID" value="CAG6637416.1"/>
    <property type="molecule type" value="Transcribed_RNA"/>
</dbReference>
<organism evidence="1">
    <name type="scientific">Cacopsylla melanoneura</name>
    <dbReference type="NCBI Taxonomy" id="428564"/>
    <lineage>
        <taxon>Eukaryota</taxon>
        <taxon>Metazoa</taxon>
        <taxon>Ecdysozoa</taxon>
        <taxon>Arthropoda</taxon>
        <taxon>Hexapoda</taxon>
        <taxon>Insecta</taxon>
        <taxon>Pterygota</taxon>
        <taxon>Neoptera</taxon>
        <taxon>Paraneoptera</taxon>
        <taxon>Hemiptera</taxon>
        <taxon>Sternorrhyncha</taxon>
        <taxon>Psylloidea</taxon>
        <taxon>Psyllidae</taxon>
        <taxon>Psyllinae</taxon>
        <taxon>Cacopsylla</taxon>
    </lineage>
</organism>
<name>A0A8D9EU98_9HEMI</name>
<accession>A0A8D9EU98</accession>
<proteinExistence type="predicted"/>
<dbReference type="EMBL" id="HBUF01570135">
    <property type="protein sequence ID" value="CAG6766151.1"/>
    <property type="molecule type" value="Transcribed_RNA"/>
</dbReference>
<dbReference type="EMBL" id="HBUF01098227">
    <property type="protein sequence ID" value="CAG6637412.1"/>
    <property type="molecule type" value="Transcribed_RNA"/>
</dbReference>
<protein>
    <submittedName>
        <fullName evidence="1">Uncharacterized protein</fullName>
    </submittedName>
</protein>
<evidence type="ECO:0000313" key="1">
    <source>
        <dbReference type="EMBL" id="CAG6766151.1"/>
    </source>
</evidence>
<reference evidence="1" key="1">
    <citation type="submission" date="2021-05" db="EMBL/GenBank/DDBJ databases">
        <authorList>
            <person name="Alioto T."/>
            <person name="Alioto T."/>
            <person name="Gomez Garrido J."/>
        </authorList>
    </citation>
    <scope>NUCLEOTIDE SEQUENCE</scope>
</reference>
<sequence>MYTGTEDVYRSAGCLLMFAALSFSKSIEETFRPGGKKLHQAYMKDLREHGESNVLVTDEMGYLHEDTLEYIVYKVHQILYDQMAKQSLMKGHYLRLGAVGEGDEHLDLPYEMNKDINERETHNTIAQLKYNVLQKLQQLYIHIFLKQIPELRNNIQREIYNIDYSTSKKLMLHMHWEFQDSFNAQVNLLSKVVHSIIRKVVSNIEVSWYKSNIGPVKLDPAKAPAKVQLPR</sequence>
<dbReference type="AlphaFoldDB" id="A0A8D9EU98"/>